<keyword evidence="2" id="KW-1185">Reference proteome</keyword>
<dbReference type="HOGENOM" id="CLU_011937_1_2_1"/>
<reference evidence="1 2" key="1">
    <citation type="submission" date="2014-04" db="EMBL/GenBank/DDBJ databases">
        <authorList>
            <consortium name="DOE Joint Genome Institute"/>
            <person name="Kuo A."/>
            <person name="Martino E."/>
            <person name="Perotto S."/>
            <person name="Kohler A."/>
            <person name="Nagy L.G."/>
            <person name="Floudas D."/>
            <person name="Copeland A."/>
            <person name="Barry K.W."/>
            <person name="Cichocki N."/>
            <person name="Veneault-Fourrey C."/>
            <person name="LaButti K."/>
            <person name="Lindquist E.A."/>
            <person name="Lipzen A."/>
            <person name="Lundell T."/>
            <person name="Morin E."/>
            <person name="Murat C."/>
            <person name="Sun H."/>
            <person name="Tunlid A."/>
            <person name="Henrissat B."/>
            <person name="Grigoriev I.V."/>
            <person name="Hibbett D.S."/>
            <person name="Martin F."/>
            <person name="Nordberg H.P."/>
            <person name="Cantor M.N."/>
            <person name="Hua S.X."/>
        </authorList>
    </citation>
    <scope>NUCLEOTIDE SEQUENCE [LARGE SCALE GENOMIC DNA]</scope>
    <source>
        <strain evidence="1 2">Zn</strain>
    </source>
</reference>
<dbReference type="Proteomes" id="UP000054321">
    <property type="component" value="Unassembled WGS sequence"/>
</dbReference>
<accession>A0A0C3D6I7</accession>
<evidence type="ECO:0000313" key="1">
    <source>
        <dbReference type="EMBL" id="KIN06939.1"/>
    </source>
</evidence>
<protein>
    <submittedName>
        <fullName evidence="1">Uncharacterized protein</fullName>
    </submittedName>
</protein>
<sequence length="194" mass="22556">MNDAYRKDYFYQVHNVMMKKQLQINLYIGDDEVAEGLEPPIEHQLARRMRVQQLLCGLEKVLNPEKIVSWKILAINVQTAPASRQGPQTCNVKRRPLWIRLRKSLKYPRTPPRPIPSLSSTSPSSFWARPSAYSIGNERYTYDQQTRSFKRVSYMWDHVGNLHLKYLDQLLSCDHANCKAQGVAFSTLTLFKIT</sequence>
<dbReference type="STRING" id="913774.A0A0C3D6I7"/>
<proteinExistence type="predicted"/>
<evidence type="ECO:0000313" key="2">
    <source>
        <dbReference type="Proteomes" id="UP000054321"/>
    </source>
</evidence>
<dbReference type="OrthoDB" id="3498939at2759"/>
<name>A0A0C3D6I7_OIDMZ</name>
<gene>
    <name evidence="1" type="ORF">OIDMADRAFT_139684</name>
</gene>
<dbReference type="InParanoid" id="A0A0C3D6I7"/>
<dbReference type="EMBL" id="KN832870">
    <property type="protein sequence ID" value="KIN06939.1"/>
    <property type="molecule type" value="Genomic_DNA"/>
</dbReference>
<reference evidence="2" key="2">
    <citation type="submission" date="2015-01" db="EMBL/GenBank/DDBJ databases">
        <title>Evolutionary Origins and Diversification of the Mycorrhizal Mutualists.</title>
        <authorList>
            <consortium name="DOE Joint Genome Institute"/>
            <consortium name="Mycorrhizal Genomics Consortium"/>
            <person name="Kohler A."/>
            <person name="Kuo A."/>
            <person name="Nagy L.G."/>
            <person name="Floudas D."/>
            <person name="Copeland A."/>
            <person name="Barry K.W."/>
            <person name="Cichocki N."/>
            <person name="Veneault-Fourrey C."/>
            <person name="LaButti K."/>
            <person name="Lindquist E.A."/>
            <person name="Lipzen A."/>
            <person name="Lundell T."/>
            <person name="Morin E."/>
            <person name="Murat C."/>
            <person name="Riley R."/>
            <person name="Ohm R."/>
            <person name="Sun H."/>
            <person name="Tunlid A."/>
            <person name="Henrissat B."/>
            <person name="Grigoriev I.V."/>
            <person name="Hibbett D.S."/>
            <person name="Martin F."/>
        </authorList>
    </citation>
    <scope>NUCLEOTIDE SEQUENCE [LARGE SCALE GENOMIC DNA]</scope>
    <source>
        <strain evidence="2">Zn</strain>
    </source>
</reference>
<organism evidence="1 2">
    <name type="scientific">Oidiodendron maius (strain Zn)</name>
    <dbReference type="NCBI Taxonomy" id="913774"/>
    <lineage>
        <taxon>Eukaryota</taxon>
        <taxon>Fungi</taxon>
        <taxon>Dikarya</taxon>
        <taxon>Ascomycota</taxon>
        <taxon>Pezizomycotina</taxon>
        <taxon>Leotiomycetes</taxon>
        <taxon>Leotiomycetes incertae sedis</taxon>
        <taxon>Myxotrichaceae</taxon>
        <taxon>Oidiodendron</taxon>
    </lineage>
</organism>
<dbReference type="AlphaFoldDB" id="A0A0C3D6I7"/>